<dbReference type="Proteomes" id="UP001498398">
    <property type="component" value="Unassembled WGS sequence"/>
</dbReference>
<proteinExistence type="predicted"/>
<keyword evidence="4" id="KW-1185">Reference proteome</keyword>
<evidence type="ECO:0000313" key="4">
    <source>
        <dbReference type="Proteomes" id="UP001498398"/>
    </source>
</evidence>
<comment type="caution">
    <text evidence="3">The sequence shown here is derived from an EMBL/GenBank/DDBJ whole genome shotgun (WGS) entry which is preliminary data.</text>
</comment>
<gene>
    <name evidence="3" type="ORF">VKT23_006039</name>
</gene>
<dbReference type="InterPro" id="IPR018712">
    <property type="entry name" value="Tle1-like_cat"/>
</dbReference>
<feature type="compositionally biased region" description="Polar residues" evidence="1">
    <location>
        <begin position="290"/>
        <end position="303"/>
    </location>
</feature>
<evidence type="ECO:0000256" key="1">
    <source>
        <dbReference type="SAM" id="MobiDB-lite"/>
    </source>
</evidence>
<evidence type="ECO:0000259" key="2">
    <source>
        <dbReference type="Pfam" id="PF09994"/>
    </source>
</evidence>
<feature type="domain" description="T6SS Phospholipase effector Tle1-like catalytic" evidence="2">
    <location>
        <begin position="11"/>
        <end position="193"/>
    </location>
</feature>
<dbReference type="Pfam" id="PF09994">
    <property type="entry name" value="T6SS_Tle1-like_cat"/>
    <property type="match status" value="1"/>
</dbReference>
<dbReference type="PANTHER" id="PTHR33840">
    <property type="match status" value="1"/>
</dbReference>
<dbReference type="EMBL" id="JBANRG010000007">
    <property type="protein sequence ID" value="KAK7464832.1"/>
    <property type="molecule type" value="Genomic_DNA"/>
</dbReference>
<evidence type="ECO:0000313" key="3">
    <source>
        <dbReference type="EMBL" id="KAK7464832.1"/>
    </source>
</evidence>
<feature type="region of interest" description="Disordered" evidence="1">
    <location>
        <begin position="317"/>
        <end position="349"/>
    </location>
</feature>
<reference evidence="3 4" key="1">
    <citation type="submission" date="2024-01" db="EMBL/GenBank/DDBJ databases">
        <title>A draft genome for the cacao thread blight pathogen Marasmiellus scandens.</title>
        <authorList>
            <person name="Baruah I.K."/>
            <person name="Leung J."/>
            <person name="Bukari Y."/>
            <person name="Amoako-Attah I."/>
            <person name="Meinhardt L.W."/>
            <person name="Bailey B.A."/>
            <person name="Cohen S.P."/>
        </authorList>
    </citation>
    <scope>NUCLEOTIDE SEQUENCE [LARGE SCALE GENOMIC DNA]</scope>
    <source>
        <strain evidence="3 4">GH-19</strain>
    </source>
</reference>
<name>A0ABR1JPW2_9AGAR</name>
<protein>
    <recommendedName>
        <fullName evidence="2">T6SS Phospholipase effector Tle1-like catalytic domain-containing protein</fullName>
    </recommendedName>
</protein>
<feature type="region of interest" description="Disordered" evidence="1">
    <location>
        <begin position="283"/>
        <end position="303"/>
    </location>
</feature>
<sequence>MYTRNDKTGWKQSTKFRKTFSREVAIEFIGVWDTVDSVGIIPKQLPFTGSNRIVRTFRHALSLDERRAKFKANMWNRPEPTFAVTPRPGEAQWPEENEIREQELRMSHQSQRSHASDSDEKDPSRPTLEWVKNDDRVQSKYEENFGSKGLIDRPTDVEEVWFAGCHCDVGGGSVKNTTRHSLAKISLRWMIRECFKTNSGIMFDSNRLRSVGLDPSSLHPFVTPRPSPIAVHTDMRIRPRVPGERAPGLIKQIVSDIEDSLPTFKTKVPIKRRGRMKELEVKADNDRTESMTPPRTAVQSASSKILGSVRNRFRRTVDSGKLPSKCAANPSSGDPSEVSVHPGRSLTEEEEDLYDAMSPKYDQLKLTPTWWILEYIPMQFSFQGDDDYRLTSFGMNRARPRHIPRRYSEGIKVHRTVRMRMETTQQNLKKGEHKRYVPKAPLDTEKIIWVD</sequence>
<accession>A0ABR1JPW2</accession>
<dbReference type="PANTHER" id="PTHR33840:SF1">
    <property type="entry name" value="TLE1 PHOSPHOLIPASE DOMAIN-CONTAINING PROTEIN"/>
    <property type="match status" value="1"/>
</dbReference>
<organism evidence="3 4">
    <name type="scientific">Marasmiellus scandens</name>
    <dbReference type="NCBI Taxonomy" id="2682957"/>
    <lineage>
        <taxon>Eukaryota</taxon>
        <taxon>Fungi</taxon>
        <taxon>Dikarya</taxon>
        <taxon>Basidiomycota</taxon>
        <taxon>Agaricomycotina</taxon>
        <taxon>Agaricomycetes</taxon>
        <taxon>Agaricomycetidae</taxon>
        <taxon>Agaricales</taxon>
        <taxon>Marasmiineae</taxon>
        <taxon>Omphalotaceae</taxon>
        <taxon>Marasmiellus</taxon>
    </lineage>
</organism>
<feature type="compositionally biased region" description="Basic and acidic residues" evidence="1">
    <location>
        <begin position="114"/>
        <end position="124"/>
    </location>
</feature>
<feature type="region of interest" description="Disordered" evidence="1">
    <location>
        <begin position="102"/>
        <end position="133"/>
    </location>
</feature>